<dbReference type="InterPro" id="IPR050194">
    <property type="entry name" value="Glycosyltransferase_grp1"/>
</dbReference>
<dbReference type="RefSeq" id="WP_166426604.1">
    <property type="nucleotide sequence ID" value="NZ_BMGZ01000004.1"/>
</dbReference>
<evidence type="ECO:0000259" key="2">
    <source>
        <dbReference type="Pfam" id="PF13439"/>
    </source>
</evidence>
<dbReference type="Pfam" id="PF13439">
    <property type="entry name" value="Glyco_transf_4"/>
    <property type="match status" value="1"/>
</dbReference>
<gene>
    <name evidence="4" type="ORF">FF098_016500</name>
    <name evidence="3" type="ORF">GCM10011355_33030</name>
</gene>
<evidence type="ECO:0000259" key="1">
    <source>
        <dbReference type="Pfam" id="PF00534"/>
    </source>
</evidence>
<protein>
    <submittedName>
        <fullName evidence="4">Glycosyltransferase</fullName>
    </submittedName>
</protein>
<feature type="domain" description="Glycosyltransferase subfamily 4-like N-terminal" evidence="2">
    <location>
        <begin position="21"/>
        <end position="201"/>
    </location>
</feature>
<sequence length="422" mass="46308">MAEVKRQLNIAVISVDAMPKVGGVSAMAHHLANAYAAAGHNVVFLGPRGTFVPSDFKRLYHLQDDYFSVLKPKDREEFEAEDQRIGRELKELYTHYNIDRVLLAHPFHYGVMAIDIAHEMNIPVSALFHGFEIRSQMVDGIPSDLREIVDNRMVHRLDHRAFYVVSEADELIANSTHTAAVLDRFGTGKQVHVSGCGLDTDHISHLPEDFEGSRNPAHMREKLGYPDRPTITYVGRLVDNKKVNRLIDICHADPNLQAIILGDGPCRTALQAQVTELGLEDRVFLKGYVSEAEKWQTLVASDFLALLSEPNDTFGQVEGFGIVLLEAAAAGCIPVSSGTGGMGDVVRDAETGILVDPSLPPAQAAARLSGILGTQDATSILQGARSQLKSRFNWETIAQVMLERWMGFTPASDETGTDQPSS</sequence>
<dbReference type="InterPro" id="IPR028098">
    <property type="entry name" value="Glyco_trans_4-like_N"/>
</dbReference>
<reference evidence="3" key="3">
    <citation type="submission" date="2020-09" db="EMBL/GenBank/DDBJ databases">
        <authorList>
            <person name="Sun Q."/>
            <person name="Zhou Y."/>
        </authorList>
    </citation>
    <scope>NUCLEOTIDE SEQUENCE</scope>
    <source>
        <strain evidence="3">CGMCC 1.14984</strain>
    </source>
</reference>
<proteinExistence type="predicted"/>
<comment type="caution">
    <text evidence="3">The sequence shown here is derived from an EMBL/GenBank/DDBJ whole genome shotgun (WGS) entry which is preliminary data.</text>
</comment>
<dbReference type="Pfam" id="PF00534">
    <property type="entry name" value="Glycos_transf_1"/>
    <property type="match status" value="1"/>
</dbReference>
<dbReference type="EMBL" id="VCJR02000006">
    <property type="protein sequence ID" value="NHK29511.1"/>
    <property type="molecule type" value="Genomic_DNA"/>
</dbReference>
<evidence type="ECO:0000313" key="4">
    <source>
        <dbReference type="EMBL" id="NHK29511.1"/>
    </source>
</evidence>
<dbReference type="CDD" id="cd03801">
    <property type="entry name" value="GT4_PimA-like"/>
    <property type="match status" value="1"/>
</dbReference>
<organism evidence="3 5">
    <name type="scientific">Aquisalinus luteolus</name>
    <dbReference type="NCBI Taxonomy" id="1566827"/>
    <lineage>
        <taxon>Bacteria</taxon>
        <taxon>Pseudomonadati</taxon>
        <taxon>Pseudomonadota</taxon>
        <taxon>Alphaproteobacteria</taxon>
        <taxon>Parvularculales</taxon>
        <taxon>Parvularculaceae</taxon>
        <taxon>Aquisalinus</taxon>
    </lineage>
</organism>
<name>A0A8J3A6C3_9PROT</name>
<dbReference type="AlphaFoldDB" id="A0A8J3A6C3"/>
<reference evidence="3" key="1">
    <citation type="journal article" date="2014" name="Int. J. Syst. Evol. Microbiol.">
        <title>Complete genome sequence of Corynebacterium casei LMG S-19264T (=DSM 44701T), isolated from a smear-ripened cheese.</title>
        <authorList>
            <consortium name="US DOE Joint Genome Institute (JGI-PGF)"/>
            <person name="Walter F."/>
            <person name="Albersmeier A."/>
            <person name="Kalinowski J."/>
            <person name="Ruckert C."/>
        </authorList>
    </citation>
    <scope>NUCLEOTIDE SEQUENCE</scope>
    <source>
        <strain evidence="3">CGMCC 1.14984</strain>
    </source>
</reference>
<dbReference type="Proteomes" id="UP000818603">
    <property type="component" value="Unassembled WGS sequence"/>
</dbReference>
<reference evidence="4 6" key="2">
    <citation type="submission" date="2020-02" db="EMBL/GenBank/DDBJ databases">
        <title>Genome sequence of Parvularcula flava strain NH6-79.</title>
        <authorList>
            <person name="Abdul Karim M.H."/>
            <person name="Lam M.Q."/>
            <person name="Chen S.J."/>
            <person name="Yahya A."/>
            <person name="Shahir S."/>
            <person name="Shamsir M.S."/>
            <person name="Chong C.S."/>
        </authorList>
    </citation>
    <scope>NUCLEOTIDE SEQUENCE [LARGE SCALE GENOMIC DNA]</scope>
    <source>
        <strain evidence="4 6">NH6-79</strain>
    </source>
</reference>
<dbReference type="Gene3D" id="3.40.50.2000">
    <property type="entry name" value="Glycogen Phosphorylase B"/>
    <property type="match status" value="2"/>
</dbReference>
<evidence type="ECO:0000313" key="5">
    <source>
        <dbReference type="Proteomes" id="UP000621856"/>
    </source>
</evidence>
<dbReference type="Proteomes" id="UP000621856">
    <property type="component" value="Unassembled WGS sequence"/>
</dbReference>
<evidence type="ECO:0000313" key="3">
    <source>
        <dbReference type="EMBL" id="GGI01717.1"/>
    </source>
</evidence>
<dbReference type="PANTHER" id="PTHR45947:SF3">
    <property type="entry name" value="SULFOQUINOVOSYL TRANSFERASE SQD2"/>
    <property type="match status" value="1"/>
</dbReference>
<feature type="domain" description="Glycosyl transferase family 1" evidence="1">
    <location>
        <begin position="221"/>
        <end position="369"/>
    </location>
</feature>
<dbReference type="SUPFAM" id="SSF53756">
    <property type="entry name" value="UDP-Glycosyltransferase/glycogen phosphorylase"/>
    <property type="match status" value="1"/>
</dbReference>
<evidence type="ECO:0000313" key="6">
    <source>
        <dbReference type="Proteomes" id="UP000818603"/>
    </source>
</evidence>
<dbReference type="EMBL" id="BMGZ01000004">
    <property type="protein sequence ID" value="GGI01717.1"/>
    <property type="molecule type" value="Genomic_DNA"/>
</dbReference>
<dbReference type="InterPro" id="IPR001296">
    <property type="entry name" value="Glyco_trans_1"/>
</dbReference>
<dbReference type="PANTHER" id="PTHR45947">
    <property type="entry name" value="SULFOQUINOVOSYL TRANSFERASE SQD2"/>
    <property type="match status" value="1"/>
</dbReference>
<dbReference type="GO" id="GO:0016758">
    <property type="term" value="F:hexosyltransferase activity"/>
    <property type="evidence" value="ECO:0007669"/>
    <property type="project" value="TreeGrafter"/>
</dbReference>
<keyword evidence="6" id="KW-1185">Reference proteome</keyword>
<accession>A0A8J3A6C3</accession>